<evidence type="ECO:0000259" key="8">
    <source>
        <dbReference type="PROSITE" id="PS50928"/>
    </source>
</evidence>
<proteinExistence type="inferred from homology"/>
<evidence type="ECO:0000256" key="4">
    <source>
        <dbReference type="ARBA" id="ARBA00022692"/>
    </source>
</evidence>
<dbReference type="SUPFAM" id="SSF161098">
    <property type="entry name" value="MetI-like"/>
    <property type="match status" value="1"/>
</dbReference>
<protein>
    <submittedName>
        <fullName evidence="9">Carbohydrate ABC transporter permease</fullName>
    </submittedName>
</protein>
<dbReference type="EMBL" id="JBDLNU010000002">
    <property type="protein sequence ID" value="MFM1728313.1"/>
    <property type="molecule type" value="Genomic_DNA"/>
</dbReference>
<comment type="caution">
    <text evidence="9">The sequence shown here is derived from an EMBL/GenBank/DDBJ whole genome shotgun (WGS) entry which is preliminary data.</text>
</comment>
<dbReference type="Gene3D" id="1.10.3720.10">
    <property type="entry name" value="MetI-like"/>
    <property type="match status" value="1"/>
</dbReference>
<dbReference type="RefSeq" id="WP_348604720.1">
    <property type="nucleotide sequence ID" value="NZ_CP157276.1"/>
</dbReference>
<organism evidence="9 10">
    <name type="scientific">Prescottella soli</name>
    <dbReference type="NCBI Taxonomy" id="1543852"/>
    <lineage>
        <taxon>Bacteria</taxon>
        <taxon>Bacillati</taxon>
        <taxon>Actinomycetota</taxon>
        <taxon>Actinomycetes</taxon>
        <taxon>Mycobacteriales</taxon>
        <taxon>Nocardiaceae</taxon>
        <taxon>Prescottella</taxon>
    </lineage>
</organism>
<accession>A0ABW9FSV9</accession>
<name>A0ABW9FSV9_9NOCA</name>
<evidence type="ECO:0000256" key="3">
    <source>
        <dbReference type="ARBA" id="ARBA00022475"/>
    </source>
</evidence>
<feature type="transmembrane region" description="Helical" evidence="7">
    <location>
        <begin position="67"/>
        <end position="91"/>
    </location>
</feature>
<keyword evidence="10" id="KW-1185">Reference proteome</keyword>
<dbReference type="InterPro" id="IPR035906">
    <property type="entry name" value="MetI-like_sf"/>
</dbReference>
<evidence type="ECO:0000256" key="1">
    <source>
        <dbReference type="ARBA" id="ARBA00004651"/>
    </source>
</evidence>
<reference evidence="9 10" key="1">
    <citation type="submission" date="2023-11" db="EMBL/GenBank/DDBJ databases">
        <authorList>
            <person name="Val-Calvo J."/>
            <person name="Scortti M."/>
            <person name="Vazquez-Boland J."/>
        </authorList>
    </citation>
    <scope>NUCLEOTIDE SEQUENCE [LARGE SCALE GENOMIC DNA]</scope>
    <source>
        <strain evidence="9 10">DSM 46662</strain>
    </source>
</reference>
<evidence type="ECO:0000313" key="9">
    <source>
        <dbReference type="EMBL" id="MFM1728313.1"/>
    </source>
</evidence>
<feature type="transmembrane region" description="Helical" evidence="7">
    <location>
        <begin position="103"/>
        <end position="130"/>
    </location>
</feature>
<comment type="similarity">
    <text evidence="7">Belongs to the binding-protein-dependent transport system permease family.</text>
</comment>
<evidence type="ECO:0000256" key="7">
    <source>
        <dbReference type="RuleBase" id="RU363032"/>
    </source>
</evidence>
<evidence type="ECO:0000256" key="5">
    <source>
        <dbReference type="ARBA" id="ARBA00022989"/>
    </source>
</evidence>
<feature type="transmembrane region" description="Helical" evidence="7">
    <location>
        <begin position="7"/>
        <end position="28"/>
    </location>
</feature>
<dbReference type="CDD" id="cd06261">
    <property type="entry name" value="TM_PBP2"/>
    <property type="match status" value="1"/>
</dbReference>
<keyword evidence="4 7" id="KW-0812">Transmembrane</keyword>
<dbReference type="InterPro" id="IPR000515">
    <property type="entry name" value="MetI-like"/>
</dbReference>
<gene>
    <name evidence="9" type="ORF">ABEU19_001793</name>
</gene>
<keyword evidence="5 7" id="KW-1133">Transmembrane helix</keyword>
<evidence type="ECO:0000256" key="6">
    <source>
        <dbReference type="ARBA" id="ARBA00023136"/>
    </source>
</evidence>
<dbReference type="PANTHER" id="PTHR43744:SF3">
    <property type="entry name" value="LACTOSE TRANSPORT SYSTEM PERMEASE PROTEIN LACG"/>
    <property type="match status" value="1"/>
</dbReference>
<feature type="transmembrane region" description="Helical" evidence="7">
    <location>
        <begin position="182"/>
        <end position="203"/>
    </location>
</feature>
<dbReference type="PROSITE" id="PS50928">
    <property type="entry name" value="ABC_TM1"/>
    <property type="match status" value="1"/>
</dbReference>
<keyword evidence="6 7" id="KW-0472">Membrane</keyword>
<feature type="domain" description="ABC transmembrane type-1" evidence="8">
    <location>
        <begin position="68"/>
        <end position="258"/>
    </location>
</feature>
<dbReference type="Proteomes" id="UP001629744">
    <property type="component" value="Unassembled WGS sequence"/>
</dbReference>
<keyword evidence="2 7" id="KW-0813">Transport</keyword>
<evidence type="ECO:0000313" key="10">
    <source>
        <dbReference type="Proteomes" id="UP001629744"/>
    </source>
</evidence>
<dbReference type="PANTHER" id="PTHR43744">
    <property type="entry name" value="ABC TRANSPORTER PERMEASE PROTEIN MG189-RELATED-RELATED"/>
    <property type="match status" value="1"/>
</dbReference>
<evidence type="ECO:0000256" key="2">
    <source>
        <dbReference type="ARBA" id="ARBA00022448"/>
    </source>
</evidence>
<feature type="transmembrane region" description="Helical" evidence="7">
    <location>
        <begin position="136"/>
        <end position="153"/>
    </location>
</feature>
<comment type="subcellular location">
    <subcellularLocation>
        <location evidence="1 7">Cell membrane</location>
        <topology evidence="1 7">Multi-pass membrane protein</topology>
    </subcellularLocation>
</comment>
<sequence>MSILVRGTRWVLLTVAVVISLFPLYWMIRTSLAPVEQANKSGIPFIPTEFDLSSYARAWGDAGMGRAVVTGLIVTLSILALQLATCIPAAYVLAKVRTRASSVVFLIVLACLLMPSQATMIPTFIGINAAGLADSYAGLVLPFTTSAFGIFLLRQQMLSIPDSLLEAARTDGLGHFQILRKIVVPLAGPGIAAFSVFSVFAHWNDYLWPLLVVRSPDLVTPPLALAAFQHADIGFDYAALAAGAVIVTAPVVLLFLAAQRRFVQGMSGAEIPG</sequence>
<keyword evidence="3" id="KW-1003">Cell membrane</keyword>
<dbReference type="Pfam" id="PF00528">
    <property type="entry name" value="BPD_transp_1"/>
    <property type="match status" value="1"/>
</dbReference>
<feature type="transmembrane region" description="Helical" evidence="7">
    <location>
        <begin position="237"/>
        <end position="258"/>
    </location>
</feature>